<dbReference type="EMBL" id="CABPSC010000019">
    <property type="protein sequence ID" value="VVE37225.1"/>
    <property type="molecule type" value="Genomic_DNA"/>
</dbReference>
<evidence type="ECO:0000313" key="1">
    <source>
        <dbReference type="EMBL" id="VVE37225.1"/>
    </source>
</evidence>
<protein>
    <submittedName>
        <fullName evidence="1">Uncharacterized protein</fullName>
    </submittedName>
</protein>
<organism evidence="1 2">
    <name type="scientific">Pandoraea nosoerga</name>
    <dbReference type="NCBI Taxonomy" id="2508296"/>
    <lineage>
        <taxon>Bacteria</taxon>
        <taxon>Pseudomonadati</taxon>
        <taxon>Pseudomonadota</taxon>
        <taxon>Betaproteobacteria</taxon>
        <taxon>Burkholderiales</taxon>
        <taxon>Burkholderiaceae</taxon>
        <taxon>Pandoraea</taxon>
    </lineage>
</organism>
<gene>
    <name evidence="1" type="ORF">PNO31109_03962</name>
</gene>
<name>A0A5E4XM67_9BURK</name>
<dbReference type="Proteomes" id="UP000367825">
    <property type="component" value="Unassembled WGS sequence"/>
</dbReference>
<reference evidence="1 2" key="1">
    <citation type="submission" date="2019-08" db="EMBL/GenBank/DDBJ databases">
        <authorList>
            <person name="Peeters C."/>
        </authorList>
    </citation>
    <scope>NUCLEOTIDE SEQUENCE [LARGE SCALE GENOMIC DNA]</scope>
    <source>
        <strain evidence="1 2">LMG 31109</strain>
    </source>
</reference>
<accession>A0A5E4XM67</accession>
<keyword evidence="2" id="KW-1185">Reference proteome</keyword>
<proteinExistence type="predicted"/>
<evidence type="ECO:0000313" key="2">
    <source>
        <dbReference type="Proteomes" id="UP000367825"/>
    </source>
</evidence>
<dbReference type="AlphaFoldDB" id="A0A5E4XM67"/>
<sequence>MKIVLRIDPDAWRVGFEAGETGRPMTPCPASLDALSYFSGWIEGEAKRQGYEYSAGTEG</sequence>